<feature type="transmembrane region" description="Helical" evidence="1">
    <location>
        <begin position="58"/>
        <end position="81"/>
    </location>
</feature>
<dbReference type="InterPro" id="IPR026272">
    <property type="entry name" value="SdpI"/>
</dbReference>
<accession>A0A7W9CJP4</accession>
<evidence type="ECO:0000313" key="3">
    <source>
        <dbReference type="EMBL" id="MBB5746933.1"/>
    </source>
</evidence>
<dbReference type="Pfam" id="PF13630">
    <property type="entry name" value="SdpI"/>
    <property type="match status" value="1"/>
</dbReference>
<dbReference type="Pfam" id="PF07853">
    <property type="entry name" value="DUF1648"/>
    <property type="match status" value="1"/>
</dbReference>
<dbReference type="RefSeq" id="WP_183213894.1">
    <property type="nucleotide sequence ID" value="NZ_JACHOR010000004.1"/>
</dbReference>
<dbReference type="InterPro" id="IPR012867">
    <property type="entry name" value="DUF1648"/>
</dbReference>
<organism evidence="3 4">
    <name type="scientific">Brevundimonas variabilis</name>
    <dbReference type="NCBI Taxonomy" id="74312"/>
    <lineage>
        <taxon>Bacteria</taxon>
        <taxon>Pseudomonadati</taxon>
        <taxon>Pseudomonadota</taxon>
        <taxon>Alphaproteobacteria</taxon>
        <taxon>Caulobacterales</taxon>
        <taxon>Caulobacteraceae</taxon>
        <taxon>Brevundimonas</taxon>
    </lineage>
</organism>
<dbReference type="PANTHER" id="PTHR37810">
    <property type="entry name" value="IMMUNITY PROTEIN SDPI"/>
    <property type="match status" value="1"/>
</dbReference>
<keyword evidence="1" id="KW-0812">Transmembrane</keyword>
<evidence type="ECO:0000259" key="2">
    <source>
        <dbReference type="Pfam" id="PF07853"/>
    </source>
</evidence>
<comment type="caution">
    <text evidence="3">The sequence shown here is derived from an EMBL/GenBank/DDBJ whole genome shotgun (WGS) entry which is preliminary data.</text>
</comment>
<gene>
    <name evidence="3" type="ORF">GGR13_002540</name>
</gene>
<feature type="transmembrane region" description="Helical" evidence="1">
    <location>
        <begin position="117"/>
        <end position="143"/>
    </location>
</feature>
<dbReference type="EMBL" id="JACHOR010000004">
    <property type="protein sequence ID" value="MBB5746933.1"/>
    <property type="molecule type" value="Genomic_DNA"/>
</dbReference>
<sequence length="228" mass="24099">MSKTVRQHVSLLDVATLVLTAVLSAIAVWIALRGPTGPIPVHFGIDGQPDRWGPRSEVAAVVGLMALISGALAGGFGLAAAKAGDQARRRSHRIGQFVVLATVAIVSLLVVQSSLGIGIWTGAGTAAVPVSISVILVIVGAVLGRVSPNPFVGVRTPWTFKSRLAWDRSNRLGGRLLFWTGLAGLILTPILPTTLSVTLLIVLILVIAALTIFESWRVWRADPDRQPF</sequence>
<dbReference type="PANTHER" id="PTHR37810:SF5">
    <property type="entry name" value="IMMUNITY PROTEIN SDPI"/>
    <property type="match status" value="1"/>
</dbReference>
<keyword evidence="1" id="KW-0472">Membrane</keyword>
<feature type="transmembrane region" description="Helical" evidence="1">
    <location>
        <begin position="93"/>
        <end position="111"/>
    </location>
</feature>
<feature type="domain" description="DUF1648" evidence="2">
    <location>
        <begin position="22"/>
        <end position="65"/>
    </location>
</feature>
<dbReference type="Proteomes" id="UP000545037">
    <property type="component" value="Unassembled WGS sequence"/>
</dbReference>
<evidence type="ECO:0000313" key="4">
    <source>
        <dbReference type="Proteomes" id="UP000545037"/>
    </source>
</evidence>
<keyword evidence="1" id="KW-1133">Transmembrane helix</keyword>
<dbReference type="PIRSF" id="PIRSF038959">
    <property type="entry name" value="SdpI"/>
    <property type="match status" value="1"/>
</dbReference>
<name>A0A7W9CJP4_9CAUL</name>
<reference evidence="3 4" key="1">
    <citation type="submission" date="2020-08" db="EMBL/GenBank/DDBJ databases">
        <title>Genomic Encyclopedia of Type Strains, Phase IV (KMG-IV): sequencing the most valuable type-strain genomes for metagenomic binning, comparative biology and taxonomic classification.</title>
        <authorList>
            <person name="Goeker M."/>
        </authorList>
    </citation>
    <scope>NUCLEOTIDE SEQUENCE [LARGE SCALE GENOMIC DNA]</scope>
    <source>
        <strain evidence="3 4">DSM 4737</strain>
    </source>
</reference>
<dbReference type="InterPro" id="IPR025962">
    <property type="entry name" value="SdpI/YhfL"/>
</dbReference>
<feature type="transmembrane region" description="Helical" evidence="1">
    <location>
        <begin position="172"/>
        <end position="191"/>
    </location>
</feature>
<protein>
    <submittedName>
        <fullName evidence="3">Putative membrane protein</fullName>
    </submittedName>
</protein>
<proteinExistence type="predicted"/>
<feature type="transmembrane region" description="Helical" evidence="1">
    <location>
        <begin position="12"/>
        <end position="32"/>
    </location>
</feature>
<dbReference type="AlphaFoldDB" id="A0A7W9CJP4"/>
<keyword evidence="4" id="KW-1185">Reference proteome</keyword>
<feature type="transmembrane region" description="Helical" evidence="1">
    <location>
        <begin position="197"/>
        <end position="216"/>
    </location>
</feature>
<evidence type="ECO:0000256" key="1">
    <source>
        <dbReference type="SAM" id="Phobius"/>
    </source>
</evidence>
<dbReference type="GO" id="GO:0009636">
    <property type="term" value="P:response to toxic substance"/>
    <property type="evidence" value="ECO:0007669"/>
    <property type="project" value="TreeGrafter"/>
</dbReference>